<evidence type="ECO:0000313" key="2">
    <source>
        <dbReference type="Proteomes" id="UP000191987"/>
    </source>
</evidence>
<dbReference type="EMBL" id="FBWG01000012">
    <property type="protein sequence ID" value="CUX27159.1"/>
    <property type="molecule type" value="Genomic_DNA"/>
</dbReference>
<accession>A0A1S7PWI5</accession>
<dbReference type="Proteomes" id="UP000191987">
    <property type="component" value="Unassembled WGS sequence"/>
</dbReference>
<name>A0A1S7PWI5_9HYPH</name>
<evidence type="ECO:0000313" key="1">
    <source>
        <dbReference type="EMBL" id="CUX27159.1"/>
    </source>
</evidence>
<sequence>MLEEVLDLLQCDFRQVGVVVDLVVTARQLRNRHGEDLLVLAAVIFHDHYANGADIDDAARNQRTGVADENVDRVAIVGQGVRYETIVTRIGHRRVEEAIDDQRTGILVHLVLDRVSTDRHFNDDIHVIRRILAYGNCIDTHSLPSFDGLDLVFDTGKVAALQHGFGRIRQNAGFEAIAFAHGRPRE</sequence>
<reference evidence="1 2" key="1">
    <citation type="submission" date="2016-01" db="EMBL/GenBank/DDBJ databases">
        <authorList>
            <person name="Oliw E.H."/>
        </authorList>
    </citation>
    <scope>NUCLEOTIDE SEQUENCE [LARGE SCALE GENOMIC DNA]</scope>
    <source>
        <strain evidence="1 2">Zutra 3-1</strain>
    </source>
</reference>
<dbReference type="AlphaFoldDB" id="A0A1S7PWI5"/>
<organism evidence="1 2">
    <name type="scientific">Agrobacterium deltaense Zutra 3/1</name>
    <dbReference type="NCBI Taxonomy" id="1183427"/>
    <lineage>
        <taxon>Bacteria</taxon>
        <taxon>Pseudomonadati</taxon>
        <taxon>Pseudomonadota</taxon>
        <taxon>Alphaproteobacteria</taxon>
        <taxon>Hyphomicrobiales</taxon>
        <taxon>Rhizobiaceae</taxon>
        <taxon>Rhizobium/Agrobacterium group</taxon>
        <taxon>Agrobacterium</taxon>
    </lineage>
</organism>
<protein>
    <submittedName>
        <fullName evidence="1">Uncharacterized protein</fullName>
    </submittedName>
</protein>
<proteinExistence type="predicted"/>
<gene>
    <name evidence="1" type="ORF">AGR7C_Cc20068</name>
</gene>